<proteinExistence type="predicted"/>
<keyword evidence="2" id="KW-1185">Reference proteome</keyword>
<dbReference type="Proteomes" id="UP000009170">
    <property type="component" value="Unassembled WGS sequence"/>
</dbReference>
<dbReference type="InParanoid" id="A0A096P882"/>
<protein>
    <submittedName>
        <fullName evidence="1">Unnamed product</fullName>
    </submittedName>
</protein>
<dbReference type="GeneID" id="9837558"/>
<dbReference type="OrthoDB" id="501081at2759"/>
<reference evidence="1 2" key="2">
    <citation type="journal article" date="2014" name="BMC Genomics">
        <title>An improved genome of the model marine alga Ostreococcus tauri unfolds by assessing Illumina de novo assemblies.</title>
        <authorList>
            <person name="Blanc-Mathieu R."/>
            <person name="Verhelst B."/>
            <person name="Derelle E."/>
            <person name="Rombauts S."/>
            <person name="Bouget F.Y."/>
            <person name="Carre I."/>
            <person name="Chateau A."/>
            <person name="Eyre-Walker A."/>
            <person name="Grimsley N."/>
            <person name="Moreau H."/>
            <person name="Piegu B."/>
            <person name="Rivals E."/>
            <person name="Schackwitz W."/>
            <person name="Van de Peer Y."/>
            <person name="Piganeau G."/>
        </authorList>
    </citation>
    <scope>NUCLEOTIDE SEQUENCE [LARGE SCALE GENOMIC DNA]</scope>
    <source>
        <strain evidence="2">OTTH 0595 / CCAP 157/2 / RCC745</strain>
    </source>
</reference>
<comment type="caution">
    <text evidence="1">The sequence shown here is derived from an EMBL/GenBank/DDBJ whole genome shotgun (WGS) entry which is preliminary data.</text>
</comment>
<reference evidence="2" key="1">
    <citation type="journal article" date="2006" name="Proc. Natl. Acad. Sci. U.S.A.">
        <title>Genome analysis of the smallest free-living eukaryote Ostreococcus tauri unveils many unique features.</title>
        <authorList>
            <person name="Derelle E."/>
            <person name="Ferraz C."/>
            <person name="Rombauts S."/>
            <person name="Rouze P."/>
            <person name="Worden A.Z."/>
            <person name="Robbens S."/>
            <person name="Partensky F."/>
            <person name="Degroeve S."/>
            <person name="Echeynie S."/>
            <person name="Cooke R."/>
            <person name="Saeys Y."/>
            <person name="Wuyts J."/>
            <person name="Jabbari K."/>
            <person name="Bowler C."/>
            <person name="Panaud O."/>
            <person name="Piegu B."/>
            <person name="Ball S.G."/>
            <person name="Ral J.-P."/>
            <person name="Bouget F.-Y."/>
            <person name="Piganeau G."/>
            <person name="De Baets B."/>
            <person name="Picard A."/>
            <person name="Delseny M."/>
            <person name="Demaille J."/>
            <person name="Van de Peer Y."/>
            <person name="Moreau H."/>
        </authorList>
    </citation>
    <scope>NUCLEOTIDE SEQUENCE [LARGE SCALE GENOMIC DNA]</scope>
    <source>
        <strain evidence="2">OTTH 0595 / CCAP 157/2 / RCC745</strain>
    </source>
</reference>
<dbReference type="EMBL" id="CAID01000013">
    <property type="protein sequence ID" value="CEG00212.1"/>
    <property type="molecule type" value="Genomic_DNA"/>
</dbReference>
<sequence>MSSDAAEGAEARATTTTTFDDGVVPGKGVLECVMSSSRSEFLDQNDAFESRVVTLDRVMFSNALARRRTTIRGRFAPLGAEGRDAIPGGTGGGGGRRSHRLTGFGARGMNLIERSHSDVMGAVSIERDGAFAVHAGVFTGNRQPEDNLGKLLVQASAKSSTSTRHVNAALNLSRCQSGETVLGAAVTFAKTLKKTTRAVVGDVWAQRAVSQPDGREDLTEWGVAATLPPITGAGAIKNAGWGFVIGKPANRGGVQAEAYLRLGSDGIDPGATVLPGVIVTQDDRGSRETTFACRGGWNW</sequence>
<evidence type="ECO:0000313" key="1">
    <source>
        <dbReference type="EMBL" id="CEG00212.1"/>
    </source>
</evidence>
<dbReference type="STRING" id="70448.A0A096P882"/>
<dbReference type="AlphaFoldDB" id="A0A096P882"/>
<accession>A0A096P882</accession>
<dbReference type="RefSeq" id="XP_003082757.2">
    <property type="nucleotide sequence ID" value="XM_003082709.2"/>
</dbReference>
<gene>
    <name evidence="1" type="ORF">OT_ostta13g02750</name>
</gene>
<organism evidence="1 2">
    <name type="scientific">Ostreococcus tauri</name>
    <name type="common">Marine green alga</name>
    <dbReference type="NCBI Taxonomy" id="70448"/>
    <lineage>
        <taxon>Eukaryota</taxon>
        <taxon>Viridiplantae</taxon>
        <taxon>Chlorophyta</taxon>
        <taxon>Mamiellophyceae</taxon>
        <taxon>Mamiellales</taxon>
        <taxon>Bathycoccaceae</taxon>
        <taxon>Ostreococcus</taxon>
    </lineage>
</organism>
<evidence type="ECO:0000313" key="2">
    <source>
        <dbReference type="Proteomes" id="UP000009170"/>
    </source>
</evidence>
<name>A0A096P882_OSTTA</name>
<dbReference type="KEGG" id="ota:OT_ostta13g02750"/>